<dbReference type="RefSeq" id="WP_075035600.1">
    <property type="nucleotide sequence ID" value="NZ_FOSB01000002.1"/>
</dbReference>
<organism evidence="1 2">
    <name type="scientific">Halobacillus dabanensis</name>
    <dbReference type="NCBI Taxonomy" id="240302"/>
    <lineage>
        <taxon>Bacteria</taxon>
        <taxon>Bacillati</taxon>
        <taxon>Bacillota</taxon>
        <taxon>Bacilli</taxon>
        <taxon>Bacillales</taxon>
        <taxon>Bacillaceae</taxon>
        <taxon>Halobacillus</taxon>
    </lineage>
</organism>
<proteinExistence type="predicted"/>
<accession>A0A1I3S7V6</accession>
<dbReference type="GO" id="GO:0003677">
    <property type="term" value="F:DNA binding"/>
    <property type="evidence" value="ECO:0007669"/>
    <property type="project" value="InterPro"/>
</dbReference>
<dbReference type="EMBL" id="FOSB01000002">
    <property type="protein sequence ID" value="SFJ54480.1"/>
    <property type="molecule type" value="Genomic_DNA"/>
</dbReference>
<gene>
    <name evidence="1" type="ORF">SAMN04487936_102552</name>
</gene>
<dbReference type="Proteomes" id="UP000183557">
    <property type="component" value="Unassembled WGS sequence"/>
</dbReference>
<dbReference type="GO" id="GO:0000150">
    <property type="term" value="F:DNA strand exchange activity"/>
    <property type="evidence" value="ECO:0007669"/>
    <property type="project" value="InterPro"/>
</dbReference>
<reference evidence="2" key="1">
    <citation type="submission" date="2016-10" db="EMBL/GenBank/DDBJ databases">
        <authorList>
            <person name="Varghese N."/>
            <person name="Submissions S."/>
        </authorList>
    </citation>
    <scope>NUCLEOTIDE SEQUENCE [LARGE SCALE GENOMIC DNA]</scope>
    <source>
        <strain evidence="2">CGMCC 1.3704</strain>
    </source>
</reference>
<dbReference type="AlphaFoldDB" id="A0A1I3S7V6"/>
<keyword evidence="2" id="KW-1185">Reference proteome</keyword>
<dbReference type="Gene3D" id="3.40.50.1390">
    <property type="entry name" value="Resolvase, N-terminal catalytic domain"/>
    <property type="match status" value="1"/>
</dbReference>
<sequence length="150" mass="17337">MKNVFCYYRKSINFGNSWSPVQRIVYQDKVLFHYCSSNNLTVLKRFSDLGYLGSPFRRPELLQIKKITEKPTEKIDVLLFYSIAGLRTDMKANTGLLLDVAKTIKKVHFYREGLALDYRRLELYLMGAGNSELYIPGQALTPLSDKKEEA</sequence>
<name>A0A1I3S7V6_HALDA</name>
<dbReference type="InterPro" id="IPR036162">
    <property type="entry name" value="Resolvase-like_N_sf"/>
</dbReference>
<evidence type="ECO:0000313" key="1">
    <source>
        <dbReference type="EMBL" id="SFJ54480.1"/>
    </source>
</evidence>
<evidence type="ECO:0000313" key="2">
    <source>
        <dbReference type="Proteomes" id="UP000183557"/>
    </source>
</evidence>
<protein>
    <submittedName>
        <fullName evidence="1">Uncharacterized protein</fullName>
    </submittedName>
</protein>
<dbReference type="OrthoDB" id="9811097at2"/>